<evidence type="ECO:0000313" key="1">
    <source>
        <dbReference type="EMBL" id="KAK6637926.1"/>
    </source>
</evidence>
<reference evidence="1 2" key="1">
    <citation type="submission" date="2023-09" db="EMBL/GenBank/DDBJ databases">
        <title>Genomes of two closely related lineages of the louse Polyplax serrata with different host specificities.</title>
        <authorList>
            <person name="Martinu J."/>
            <person name="Tarabai H."/>
            <person name="Stefka J."/>
            <person name="Hypsa V."/>
        </authorList>
    </citation>
    <scope>NUCLEOTIDE SEQUENCE [LARGE SCALE GENOMIC DNA]</scope>
    <source>
        <strain evidence="1">98ZLc_SE</strain>
    </source>
</reference>
<accession>A0ABR1B822</accession>
<name>A0ABR1B822_POLSC</name>
<evidence type="ECO:0000313" key="2">
    <source>
        <dbReference type="Proteomes" id="UP001359485"/>
    </source>
</evidence>
<proteinExistence type="predicted"/>
<dbReference type="Proteomes" id="UP001359485">
    <property type="component" value="Unassembled WGS sequence"/>
</dbReference>
<comment type="caution">
    <text evidence="1">The sequence shown here is derived from an EMBL/GenBank/DDBJ whole genome shotgun (WGS) entry which is preliminary data.</text>
</comment>
<keyword evidence="2" id="KW-1185">Reference proteome</keyword>
<gene>
    <name evidence="1" type="ORF">RUM44_008348</name>
</gene>
<protein>
    <submittedName>
        <fullName evidence="1">Uncharacterized protein</fullName>
    </submittedName>
</protein>
<organism evidence="1 2">
    <name type="scientific">Polyplax serrata</name>
    <name type="common">Common mouse louse</name>
    <dbReference type="NCBI Taxonomy" id="468196"/>
    <lineage>
        <taxon>Eukaryota</taxon>
        <taxon>Metazoa</taxon>
        <taxon>Ecdysozoa</taxon>
        <taxon>Arthropoda</taxon>
        <taxon>Hexapoda</taxon>
        <taxon>Insecta</taxon>
        <taxon>Pterygota</taxon>
        <taxon>Neoptera</taxon>
        <taxon>Paraneoptera</taxon>
        <taxon>Psocodea</taxon>
        <taxon>Troctomorpha</taxon>
        <taxon>Phthiraptera</taxon>
        <taxon>Anoplura</taxon>
        <taxon>Polyplacidae</taxon>
        <taxon>Polyplax</taxon>
    </lineage>
</organism>
<sequence>MNEIECGDAYQMNSPVELSRHHRVVAWNLPHPGMSPGAPLSLPSRRQGGHRGCGNKDNFPSVPGLPHVPGLAVSPRRFFGVRRQVPVICPSPFFLVKLPDVFGSRASDPIGAELPGFYLIYEQSVSQSFNTWE</sequence>
<dbReference type="EMBL" id="JAWJWF010000002">
    <property type="protein sequence ID" value="KAK6637926.1"/>
    <property type="molecule type" value="Genomic_DNA"/>
</dbReference>